<dbReference type="InterPro" id="IPR017748">
    <property type="entry name" value="TagF"/>
</dbReference>
<dbReference type="OrthoDB" id="9801841at2"/>
<evidence type="ECO:0000313" key="2">
    <source>
        <dbReference type="Proteomes" id="UP000245820"/>
    </source>
</evidence>
<evidence type="ECO:0000313" key="1">
    <source>
        <dbReference type="EMBL" id="AWL04323.1"/>
    </source>
</evidence>
<dbReference type="KEGG" id="mtim:DIR46_07660"/>
<sequence length="201" mass="21739">MNGKLAAPGLFGKLASHGDFVQRRLAPDFVAAWDTWLQQGIREGRLRLGAAWRERYLHAPLWRFVLAPGVCGQAGMAGVLLPSLDRVGRHFPLTLAAPHDHAASCLLDLATTGMDWFDRLADLAVCAMWGDLAVDELEPALVRLGGLPRRTSGTASAFPEARECRALFWTEGEPGVEPLLLLHHALPDASTLGAMLAQACD</sequence>
<dbReference type="Proteomes" id="UP000245820">
    <property type="component" value="Chromosome"/>
</dbReference>
<dbReference type="InterPro" id="IPR038225">
    <property type="entry name" value="TagF_sf"/>
</dbReference>
<dbReference type="Pfam" id="PF09867">
    <property type="entry name" value="TagF_N"/>
    <property type="match status" value="1"/>
</dbReference>
<accession>A0A2S2DG09</accession>
<name>A0A2S2DG09_9BURK</name>
<dbReference type="RefSeq" id="WP_109344708.1">
    <property type="nucleotide sequence ID" value="NZ_CP029343.1"/>
</dbReference>
<gene>
    <name evidence="1" type="primary">tagF</name>
    <name evidence="1" type="ORF">DIR46_07660</name>
</gene>
<organism evidence="1 2">
    <name type="scientific">Massilia oculi</name>
    <dbReference type="NCBI Taxonomy" id="945844"/>
    <lineage>
        <taxon>Bacteria</taxon>
        <taxon>Pseudomonadati</taxon>
        <taxon>Pseudomonadota</taxon>
        <taxon>Betaproteobacteria</taxon>
        <taxon>Burkholderiales</taxon>
        <taxon>Oxalobacteraceae</taxon>
        <taxon>Telluria group</taxon>
        <taxon>Massilia</taxon>
    </lineage>
</organism>
<protein>
    <submittedName>
        <fullName evidence="1">Type VI secretion system-associated protein TagF</fullName>
    </submittedName>
</protein>
<dbReference type="AlphaFoldDB" id="A0A2S2DG09"/>
<keyword evidence="2" id="KW-1185">Reference proteome</keyword>
<dbReference type="NCBIfam" id="TIGR03373">
    <property type="entry name" value="VI_minor_4"/>
    <property type="match status" value="1"/>
</dbReference>
<dbReference type="EMBL" id="CP029343">
    <property type="protein sequence ID" value="AWL04323.1"/>
    <property type="molecule type" value="Genomic_DNA"/>
</dbReference>
<proteinExistence type="predicted"/>
<dbReference type="Gene3D" id="3.40.1730.10">
    <property type="entry name" value="pa0076 domain"/>
    <property type="match status" value="1"/>
</dbReference>
<reference evidence="1 2" key="1">
    <citation type="submission" date="2018-05" db="EMBL/GenBank/DDBJ databases">
        <title>Complete genome sequence of Massilia oculi sp. nov. CCUG 43427T (=DSM 26321T), the type strain of M. oculi, and comparison with genome sequences of other Massilia strains.</title>
        <authorList>
            <person name="Zhu B."/>
        </authorList>
    </citation>
    <scope>NUCLEOTIDE SEQUENCE [LARGE SCALE GENOMIC DNA]</scope>
    <source>
        <strain evidence="1 2">CCUG 43427</strain>
    </source>
</reference>